<accession>A0A8J2YR34</accession>
<sequence length="175" mass="19132">MAALLFLALTSGSARADFTGYYFTYADLQQIFVQNQQYFVLDNDGTANPSLNHLHFTSIDVTDGVFTGTLWAPVVQPDVPQVTVPVAGKLTIHTDVGPFGIPSGQGLYYEIAFFWAHANDCDSQYMTYDGAIRFRGYVGGTMQANIAGTIRSTVPDCGYVDYPFSPQPFSGKLTK</sequence>
<evidence type="ECO:0000313" key="3">
    <source>
        <dbReference type="Proteomes" id="UP000646365"/>
    </source>
</evidence>
<proteinExistence type="predicted"/>
<dbReference type="AlphaFoldDB" id="A0A8J2YR34"/>
<feature type="signal peptide" evidence="1">
    <location>
        <begin position="1"/>
        <end position="16"/>
    </location>
</feature>
<reference evidence="2" key="2">
    <citation type="submission" date="2020-09" db="EMBL/GenBank/DDBJ databases">
        <authorList>
            <person name="Sun Q."/>
            <person name="Zhou Y."/>
        </authorList>
    </citation>
    <scope>NUCLEOTIDE SEQUENCE</scope>
    <source>
        <strain evidence="2">CGMCC 1.15725</strain>
    </source>
</reference>
<protein>
    <submittedName>
        <fullName evidence="2">Uncharacterized protein</fullName>
    </submittedName>
</protein>
<keyword evidence="3" id="KW-1185">Reference proteome</keyword>
<keyword evidence="1" id="KW-0732">Signal</keyword>
<reference evidence="2" key="1">
    <citation type="journal article" date="2014" name="Int. J. Syst. Evol. Microbiol.">
        <title>Complete genome sequence of Corynebacterium casei LMG S-19264T (=DSM 44701T), isolated from a smear-ripened cheese.</title>
        <authorList>
            <consortium name="US DOE Joint Genome Institute (JGI-PGF)"/>
            <person name="Walter F."/>
            <person name="Albersmeier A."/>
            <person name="Kalinowski J."/>
            <person name="Ruckert C."/>
        </authorList>
    </citation>
    <scope>NUCLEOTIDE SEQUENCE</scope>
    <source>
        <strain evidence="2">CGMCC 1.15725</strain>
    </source>
</reference>
<dbReference type="EMBL" id="BMJQ01000002">
    <property type="protein sequence ID" value="GGF07152.1"/>
    <property type="molecule type" value="Genomic_DNA"/>
</dbReference>
<evidence type="ECO:0000313" key="2">
    <source>
        <dbReference type="EMBL" id="GGF07152.1"/>
    </source>
</evidence>
<gene>
    <name evidence="2" type="ORF">GCM10011611_10770</name>
</gene>
<evidence type="ECO:0000256" key="1">
    <source>
        <dbReference type="SAM" id="SignalP"/>
    </source>
</evidence>
<dbReference type="Proteomes" id="UP000646365">
    <property type="component" value="Unassembled WGS sequence"/>
</dbReference>
<feature type="chain" id="PRO_5035210261" evidence="1">
    <location>
        <begin position="17"/>
        <end position="175"/>
    </location>
</feature>
<name>A0A8J2YR34_9PROT</name>
<organism evidence="2 3">
    <name type="scientific">Aliidongia dinghuensis</name>
    <dbReference type="NCBI Taxonomy" id="1867774"/>
    <lineage>
        <taxon>Bacteria</taxon>
        <taxon>Pseudomonadati</taxon>
        <taxon>Pseudomonadota</taxon>
        <taxon>Alphaproteobacteria</taxon>
        <taxon>Rhodospirillales</taxon>
        <taxon>Dongiaceae</taxon>
        <taxon>Aliidongia</taxon>
    </lineage>
</organism>
<comment type="caution">
    <text evidence="2">The sequence shown here is derived from an EMBL/GenBank/DDBJ whole genome shotgun (WGS) entry which is preliminary data.</text>
</comment>